<evidence type="ECO:0000256" key="14">
    <source>
        <dbReference type="ARBA" id="ARBA00049296"/>
    </source>
</evidence>
<evidence type="ECO:0000256" key="2">
    <source>
        <dbReference type="ARBA" id="ARBA00004127"/>
    </source>
</evidence>
<comment type="catalytic activity">
    <reaction evidence="7">
        <text>12-hexadecanoyloxy-octadecanoate + H2O = 12-hydroxyoctadecanoate + hexadecanoate + H(+)</text>
        <dbReference type="Rhea" id="RHEA:52056"/>
        <dbReference type="ChEBI" id="CHEBI:7896"/>
        <dbReference type="ChEBI" id="CHEBI:15377"/>
        <dbReference type="ChEBI" id="CHEBI:15378"/>
        <dbReference type="ChEBI" id="CHEBI:83677"/>
        <dbReference type="ChEBI" id="CHEBI:84201"/>
    </reaction>
    <physiologicalReaction direction="left-to-right" evidence="7">
        <dbReference type="Rhea" id="RHEA:52057"/>
    </physiologicalReaction>
</comment>
<evidence type="ECO:0000256" key="8">
    <source>
        <dbReference type="ARBA" id="ARBA00047427"/>
    </source>
</evidence>
<evidence type="ECO:0000256" key="15">
    <source>
        <dbReference type="ARBA" id="ARBA00049322"/>
    </source>
</evidence>
<evidence type="ECO:0000256" key="6">
    <source>
        <dbReference type="ARBA" id="ARBA00023136"/>
    </source>
</evidence>
<dbReference type="WBParaSite" id="PSAMB.scaffold743size42216.g8453.t1">
    <property type="protein sequence ID" value="PSAMB.scaffold743size42216.g8453.t1"/>
    <property type="gene ID" value="PSAMB.scaffold743size42216.g8453"/>
</dbReference>
<dbReference type="Pfam" id="PF04750">
    <property type="entry name" value="Far-17a_AIG1"/>
    <property type="match status" value="1"/>
</dbReference>
<dbReference type="GO" id="GO:0012505">
    <property type="term" value="C:endomembrane system"/>
    <property type="evidence" value="ECO:0007669"/>
    <property type="project" value="UniProtKB-SubCell"/>
</dbReference>
<comment type="similarity">
    <text evidence="3">Belongs to the AIG1 family.</text>
</comment>
<sequence>MTAKQQQQQPDTMATVRSVFHGLCAAFFGYTLFYDINHGGTAPMPKVFLSKLVWLTMTDLYLQIIYHSLATVASLQKRTSLLNRIVDFLFTSLAVPIALAVVGLFWGLMMINPDMVLNEEAKRVLAVQWYNHALHTIPGVVMLIDMYITKHKRPNHYAAFATIVTYCVCYLAFVLYIHSVTNFWAYPILGDLGLAGRTAFIAGCAVFIFLLFVLGDALNGKTWVEKALRSSQLPAALKNRKPKKA</sequence>
<feature type="transmembrane region" description="Helical" evidence="17">
    <location>
        <begin position="198"/>
        <end position="219"/>
    </location>
</feature>
<comment type="catalytic activity">
    <reaction evidence="12">
        <text>9-(9Z-octadecenoyloxy)-octadecanoate + H2O = 9-hydroxy-octadecanoate + (9Z)-octadecenoate + H(+)</text>
        <dbReference type="Rhea" id="RHEA:52048"/>
        <dbReference type="ChEBI" id="CHEBI:15377"/>
        <dbReference type="ChEBI" id="CHEBI:15378"/>
        <dbReference type="ChEBI" id="CHEBI:30823"/>
        <dbReference type="ChEBI" id="CHEBI:136282"/>
        <dbReference type="ChEBI" id="CHEBI:136286"/>
    </reaction>
    <physiologicalReaction direction="left-to-right" evidence="12">
        <dbReference type="Rhea" id="RHEA:52049"/>
    </physiologicalReaction>
</comment>
<dbReference type="GO" id="GO:0016020">
    <property type="term" value="C:membrane"/>
    <property type="evidence" value="ECO:0007669"/>
    <property type="project" value="InterPro"/>
</dbReference>
<comment type="catalytic activity">
    <reaction evidence="10">
        <text>12-octadecanoyloxy-octadecanoate + H2O = 12-hydroxyoctadecanoate + octadecanoate + H(+)</text>
        <dbReference type="Rhea" id="RHEA:52080"/>
        <dbReference type="ChEBI" id="CHEBI:15377"/>
        <dbReference type="ChEBI" id="CHEBI:15378"/>
        <dbReference type="ChEBI" id="CHEBI:25629"/>
        <dbReference type="ChEBI" id="CHEBI:84201"/>
        <dbReference type="ChEBI" id="CHEBI:136330"/>
    </reaction>
    <physiologicalReaction direction="left-to-right" evidence="10">
        <dbReference type="Rhea" id="RHEA:52081"/>
    </physiologicalReaction>
</comment>
<accession>A0A914X9Y6</accession>
<comment type="catalytic activity">
    <reaction evidence="16">
        <text>12-(9Z-hexadecenoyloxy)-octadecanoate + H2O = 12-hydroxyoctadecanoate + (9Z)-hexadecenoate + H(+)</text>
        <dbReference type="Rhea" id="RHEA:52072"/>
        <dbReference type="ChEBI" id="CHEBI:15377"/>
        <dbReference type="ChEBI" id="CHEBI:15378"/>
        <dbReference type="ChEBI" id="CHEBI:32372"/>
        <dbReference type="ChEBI" id="CHEBI:84201"/>
        <dbReference type="ChEBI" id="CHEBI:136312"/>
    </reaction>
    <physiologicalReaction direction="left-to-right" evidence="16">
        <dbReference type="Rhea" id="RHEA:52073"/>
    </physiologicalReaction>
</comment>
<keyword evidence="5 17" id="KW-1133">Transmembrane helix</keyword>
<feature type="transmembrane region" description="Helical" evidence="17">
    <location>
        <begin position="129"/>
        <end position="148"/>
    </location>
</feature>
<dbReference type="PANTHER" id="PTHR10989:SF16">
    <property type="entry name" value="AT02829P-RELATED"/>
    <property type="match status" value="1"/>
</dbReference>
<feature type="transmembrane region" description="Helical" evidence="17">
    <location>
        <begin position="53"/>
        <end position="73"/>
    </location>
</feature>
<evidence type="ECO:0000256" key="11">
    <source>
        <dbReference type="ARBA" id="ARBA00048701"/>
    </source>
</evidence>
<dbReference type="InterPro" id="IPR006838">
    <property type="entry name" value="ADTRP_AIG1"/>
</dbReference>
<evidence type="ECO:0000256" key="16">
    <source>
        <dbReference type="ARBA" id="ARBA00049428"/>
    </source>
</evidence>
<name>A0A914X9Y6_9BILA</name>
<evidence type="ECO:0000313" key="19">
    <source>
        <dbReference type="WBParaSite" id="PSAMB.scaffold743size42216.g8453.t1"/>
    </source>
</evidence>
<comment type="subcellular location">
    <subcellularLocation>
        <location evidence="2">Endomembrane system</location>
        <topology evidence="2">Multi-pass membrane protein</topology>
    </subcellularLocation>
</comment>
<reference evidence="19" key="1">
    <citation type="submission" date="2022-11" db="UniProtKB">
        <authorList>
            <consortium name="WormBaseParasite"/>
        </authorList>
    </citation>
    <scope>IDENTIFICATION</scope>
</reference>
<comment type="catalytic activity">
    <reaction evidence="15">
        <text>13-(9Z-hexadecenoyloxy)-octadecanoate + H2O = 13-hydroxy-octadecanoate + (9Z)-hexadecenoate + H(+)</text>
        <dbReference type="Rhea" id="RHEA:52076"/>
        <dbReference type="ChEBI" id="CHEBI:15377"/>
        <dbReference type="ChEBI" id="CHEBI:15378"/>
        <dbReference type="ChEBI" id="CHEBI:32372"/>
        <dbReference type="ChEBI" id="CHEBI:136304"/>
        <dbReference type="ChEBI" id="CHEBI:136315"/>
    </reaction>
    <physiologicalReaction direction="left-to-right" evidence="15">
        <dbReference type="Rhea" id="RHEA:52077"/>
    </physiologicalReaction>
</comment>
<dbReference type="PANTHER" id="PTHR10989">
    <property type="entry name" value="ANDROGEN-INDUCED PROTEIN 1-RELATED"/>
    <property type="match status" value="1"/>
</dbReference>
<evidence type="ECO:0000256" key="4">
    <source>
        <dbReference type="ARBA" id="ARBA00022692"/>
    </source>
</evidence>
<comment type="catalytic activity">
    <reaction evidence="14">
        <text>13-(9Z-octadecenoyloxy)-octadecanoate + H2O = 13-hydroxy-octadecanoate + (9Z)-octadecenoate + H(+)</text>
        <dbReference type="Rhea" id="RHEA:52064"/>
        <dbReference type="ChEBI" id="CHEBI:15377"/>
        <dbReference type="ChEBI" id="CHEBI:15378"/>
        <dbReference type="ChEBI" id="CHEBI:30823"/>
        <dbReference type="ChEBI" id="CHEBI:136303"/>
        <dbReference type="ChEBI" id="CHEBI:136304"/>
    </reaction>
    <physiologicalReaction direction="left-to-right" evidence="14">
        <dbReference type="Rhea" id="RHEA:52065"/>
    </physiologicalReaction>
</comment>
<dbReference type="AlphaFoldDB" id="A0A914X9Y6"/>
<feature type="transmembrane region" description="Helical" evidence="17">
    <location>
        <begin position="12"/>
        <end position="33"/>
    </location>
</feature>
<comment type="catalytic activity">
    <reaction evidence="11">
        <text>12-(9Z-octadecenoyloxy)-octadecanoate + H2O = 12-hydroxyoctadecanoate + (9Z)-octadecenoate + H(+)</text>
        <dbReference type="Rhea" id="RHEA:52060"/>
        <dbReference type="ChEBI" id="CHEBI:15377"/>
        <dbReference type="ChEBI" id="CHEBI:15378"/>
        <dbReference type="ChEBI" id="CHEBI:30823"/>
        <dbReference type="ChEBI" id="CHEBI:84201"/>
        <dbReference type="ChEBI" id="CHEBI:136302"/>
    </reaction>
    <physiologicalReaction direction="left-to-right" evidence="11">
        <dbReference type="Rhea" id="RHEA:52061"/>
    </physiologicalReaction>
</comment>
<comment type="catalytic activity">
    <reaction evidence="8">
        <text>13-octadecanoyloxy-octadecanoate + H2O = 13-hydroxy-octadecanoate + octadecanoate + H(+)</text>
        <dbReference type="Rhea" id="RHEA:52084"/>
        <dbReference type="ChEBI" id="CHEBI:15377"/>
        <dbReference type="ChEBI" id="CHEBI:15378"/>
        <dbReference type="ChEBI" id="CHEBI:25629"/>
        <dbReference type="ChEBI" id="CHEBI:136304"/>
        <dbReference type="ChEBI" id="CHEBI:136335"/>
    </reaction>
    <physiologicalReaction direction="left-to-right" evidence="8">
        <dbReference type="Rhea" id="RHEA:52085"/>
    </physiologicalReaction>
</comment>
<evidence type="ECO:0000256" key="17">
    <source>
        <dbReference type="SAM" id="Phobius"/>
    </source>
</evidence>
<keyword evidence="4 17" id="KW-0812">Transmembrane</keyword>
<comment type="catalytic activity">
    <reaction evidence="13">
        <text>9-octadecanoyloxy-octadecanoate + H2O = 9-hydroxy-octadecanoate + octadecanoate + H(+)</text>
        <dbReference type="Rhea" id="RHEA:52096"/>
        <dbReference type="ChEBI" id="CHEBI:15377"/>
        <dbReference type="ChEBI" id="CHEBI:15378"/>
        <dbReference type="ChEBI" id="CHEBI:25629"/>
        <dbReference type="ChEBI" id="CHEBI:136286"/>
        <dbReference type="ChEBI" id="CHEBI:136373"/>
    </reaction>
    <physiologicalReaction direction="left-to-right" evidence="13">
        <dbReference type="Rhea" id="RHEA:52097"/>
    </physiologicalReaction>
</comment>
<keyword evidence="18" id="KW-1185">Reference proteome</keyword>
<evidence type="ECO:0000256" key="13">
    <source>
        <dbReference type="ARBA" id="ARBA00049221"/>
    </source>
</evidence>
<evidence type="ECO:0000256" key="1">
    <source>
        <dbReference type="ARBA" id="ARBA00000923"/>
    </source>
</evidence>
<dbReference type="Proteomes" id="UP000887566">
    <property type="component" value="Unplaced"/>
</dbReference>
<comment type="catalytic activity">
    <reaction evidence="1">
        <text>9-(9Z-hexadecenoyloxy)-octadecanoate + H2O = (9Z)-hexadecenoate + 9-hydroxy-octadecanoate + H(+)</text>
        <dbReference type="Rhea" id="RHEA:52068"/>
        <dbReference type="ChEBI" id="CHEBI:15377"/>
        <dbReference type="ChEBI" id="CHEBI:15378"/>
        <dbReference type="ChEBI" id="CHEBI:32372"/>
        <dbReference type="ChEBI" id="CHEBI:136286"/>
        <dbReference type="ChEBI" id="CHEBI:136309"/>
    </reaction>
    <physiologicalReaction direction="left-to-right" evidence="1">
        <dbReference type="Rhea" id="RHEA:52069"/>
    </physiologicalReaction>
</comment>
<evidence type="ECO:0000313" key="18">
    <source>
        <dbReference type="Proteomes" id="UP000887566"/>
    </source>
</evidence>
<evidence type="ECO:0000256" key="5">
    <source>
        <dbReference type="ARBA" id="ARBA00022989"/>
    </source>
</evidence>
<evidence type="ECO:0000256" key="7">
    <source>
        <dbReference type="ARBA" id="ARBA00047368"/>
    </source>
</evidence>
<evidence type="ECO:0000256" key="12">
    <source>
        <dbReference type="ARBA" id="ARBA00048800"/>
    </source>
</evidence>
<feature type="transmembrane region" description="Helical" evidence="17">
    <location>
        <begin position="157"/>
        <end position="178"/>
    </location>
</feature>
<comment type="catalytic activity">
    <reaction evidence="9">
        <text>9-hexadecanoyloxy-octadecanoate + H2O = 9-hydroxy-octadecanoate + hexadecanoate + H(+)</text>
        <dbReference type="Rhea" id="RHEA:52052"/>
        <dbReference type="ChEBI" id="CHEBI:7896"/>
        <dbReference type="ChEBI" id="CHEBI:15377"/>
        <dbReference type="ChEBI" id="CHEBI:15378"/>
        <dbReference type="ChEBI" id="CHEBI:83670"/>
        <dbReference type="ChEBI" id="CHEBI:136286"/>
    </reaction>
    <physiologicalReaction direction="left-to-right" evidence="9">
        <dbReference type="Rhea" id="RHEA:52053"/>
    </physiologicalReaction>
</comment>
<protein>
    <submittedName>
        <fullName evidence="19">Uncharacterized protein</fullName>
    </submittedName>
</protein>
<organism evidence="18 19">
    <name type="scientific">Plectus sambesii</name>
    <dbReference type="NCBI Taxonomy" id="2011161"/>
    <lineage>
        <taxon>Eukaryota</taxon>
        <taxon>Metazoa</taxon>
        <taxon>Ecdysozoa</taxon>
        <taxon>Nematoda</taxon>
        <taxon>Chromadorea</taxon>
        <taxon>Plectida</taxon>
        <taxon>Plectina</taxon>
        <taxon>Plectoidea</taxon>
        <taxon>Plectidae</taxon>
        <taxon>Plectus</taxon>
    </lineage>
</organism>
<feature type="transmembrane region" description="Helical" evidence="17">
    <location>
        <begin position="85"/>
        <end position="109"/>
    </location>
</feature>
<evidence type="ECO:0000256" key="10">
    <source>
        <dbReference type="ARBA" id="ARBA00048680"/>
    </source>
</evidence>
<keyword evidence="6 17" id="KW-0472">Membrane</keyword>
<evidence type="ECO:0000256" key="3">
    <source>
        <dbReference type="ARBA" id="ARBA00009300"/>
    </source>
</evidence>
<proteinExistence type="inferred from homology"/>
<evidence type="ECO:0000256" key="9">
    <source>
        <dbReference type="ARBA" id="ARBA00047863"/>
    </source>
</evidence>